<gene>
    <name evidence="1" type="ORF">SPARVUS_LOCUS5701923</name>
</gene>
<sequence>SINQVQNYIERIREGKAAAIADFCITPQELLSRLGEFAQYCPVSLAQRGELVDCSVTSSLQFAAEFRGHYYKMASQQELAAFLQEPELYVPPLAPHPLPPPDMLPKKLTVADVKATFPKNAEMKGYCPVTYVD</sequence>
<name>A0ABN9CSG9_9NEOB</name>
<keyword evidence="2" id="KW-1185">Reference proteome</keyword>
<accession>A0ABN9CSG9</accession>
<comment type="caution">
    <text evidence="1">The sequence shown here is derived from an EMBL/GenBank/DDBJ whole genome shotgun (WGS) entry which is preliminary data.</text>
</comment>
<reference evidence="1" key="1">
    <citation type="submission" date="2023-05" db="EMBL/GenBank/DDBJ databases">
        <authorList>
            <person name="Stuckert A."/>
        </authorList>
    </citation>
    <scope>NUCLEOTIDE SEQUENCE</scope>
</reference>
<dbReference type="EMBL" id="CATNWA010012293">
    <property type="protein sequence ID" value="CAI9563140.1"/>
    <property type="molecule type" value="Genomic_DNA"/>
</dbReference>
<feature type="non-terminal residue" evidence="1">
    <location>
        <position position="133"/>
    </location>
</feature>
<evidence type="ECO:0000313" key="2">
    <source>
        <dbReference type="Proteomes" id="UP001162483"/>
    </source>
</evidence>
<feature type="non-terminal residue" evidence="1">
    <location>
        <position position="1"/>
    </location>
</feature>
<organism evidence="1 2">
    <name type="scientific">Staurois parvus</name>
    <dbReference type="NCBI Taxonomy" id="386267"/>
    <lineage>
        <taxon>Eukaryota</taxon>
        <taxon>Metazoa</taxon>
        <taxon>Chordata</taxon>
        <taxon>Craniata</taxon>
        <taxon>Vertebrata</taxon>
        <taxon>Euteleostomi</taxon>
        <taxon>Amphibia</taxon>
        <taxon>Batrachia</taxon>
        <taxon>Anura</taxon>
        <taxon>Neobatrachia</taxon>
        <taxon>Ranoidea</taxon>
        <taxon>Ranidae</taxon>
        <taxon>Staurois</taxon>
    </lineage>
</organism>
<dbReference type="Proteomes" id="UP001162483">
    <property type="component" value="Unassembled WGS sequence"/>
</dbReference>
<protein>
    <submittedName>
        <fullName evidence="1">Uncharacterized protein</fullName>
    </submittedName>
</protein>
<evidence type="ECO:0000313" key="1">
    <source>
        <dbReference type="EMBL" id="CAI9563140.1"/>
    </source>
</evidence>
<proteinExistence type="predicted"/>